<dbReference type="GO" id="GO:0016874">
    <property type="term" value="F:ligase activity"/>
    <property type="evidence" value="ECO:0007669"/>
    <property type="project" value="UniProtKB-KW"/>
</dbReference>
<organism evidence="2 3">
    <name type="scientific">Mycoplana rhizolycopersici</name>
    <dbReference type="NCBI Taxonomy" id="2746702"/>
    <lineage>
        <taxon>Bacteria</taxon>
        <taxon>Pseudomonadati</taxon>
        <taxon>Pseudomonadota</taxon>
        <taxon>Alphaproteobacteria</taxon>
        <taxon>Hyphomicrobiales</taxon>
        <taxon>Rhizobiaceae</taxon>
        <taxon>Mycoplana</taxon>
    </lineage>
</organism>
<sequence length="243" mass="26697">MQMNRLALAAAQIEDFGSLTARTVVAGVEALCDPFGALYLPQTRLLVISDLHLEKGAAFARRGMLLPPYDTLATLKILSAVIARHDPAIVVSLGDNFHDRVGSAHLPDMFRREIAEMARGRDWIWINGNHDPDGAAGLPGQSADELHYAGLVFRHEPSLRAGHGEIAGHLHPSATVRRRDKSVRRPCFATDGRRMLMPAFGVTTGGLDLRHRAMAGLFERENLVAHLLGRDRVYSVRFSNLLA</sequence>
<evidence type="ECO:0000313" key="3">
    <source>
        <dbReference type="Proteomes" id="UP000659172"/>
    </source>
</evidence>
<dbReference type="PIRSF" id="PIRSF000887">
    <property type="entry name" value="Pesterase_MJ0037"/>
    <property type="match status" value="1"/>
</dbReference>
<dbReference type="EC" id="3.1.-.-" evidence="2"/>
<protein>
    <submittedName>
        <fullName evidence="2">Ligase-associated DNA damage response endonuclease PdeM</fullName>
        <ecNumber evidence="2">3.1.-.-</ecNumber>
    </submittedName>
</protein>
<dbReference type="PANTHER" id="PTHR39323">
    <property type="entry name" value="BLR1149 PROTEIN"/>
    <property type="match status" value="1"/>
</dbReference>
<comment type="caution">
    <text evidence="2">The sequence shown here is derived from an EMBL/GenBank/DDBJ whole genome shotgun (WGS) entry which is preliminary data.</text>
</comment>
<keyword evidence="2" id="KW-0255">Endonuclease</keyword>
<keyword evidence="2" id="KW-0540">Nuclease</keyword>
<dbReference type="InterPro" id="IPR004843">
    <property type="entry name" value="Calcineurin-like_PHP"/>
</dbReference>
<dbReference type="GO" id="GO:0004519">
    <property type="term" value="F:endonuclease activity"/>
    <property type="evidence" value="ECO:0007669"/>
    <property type="project" value="UniProtKB-KW"/>
</dbReference>
<dbReference type="InterPro" id="IPR024173">
    <property type="entry name" value="Pesterase_MJ0037-like"/>
</dbReference>
<evidence type="ECO:0000259" key="1">
    <source>
        <dbReference type="Pfam" id="PF00149"/>
    </source>
</evidence>
<keyword evidence="2" id="KW-0436">Ligase</keyword>
<dbReference type="PANTHER" id="PTHR39323:SF1">
    <property type="entry name" value="BLR1149 PROTEIN"/>
    <property type="match status" value="1"/>
</dbReference>
<keyword evidence="3" id="KW-1185">Reference proteome</keyword>
<dbReference type="RefSeq" id="WP_176948910.1">
    <property type="nucleotide sequence ID" value="NZ_JABXYK010000003.1"/>
</dbReference>
<dbReference type="InterPro" id="IPR029052">
    <property type="entry name" value="Metallo-depent_PP-like"/>
</dbReference>
<dbReference type="NCBIfam" id="TIGR04123">
    <property type="entry name" value="P_estr_lig_assc"/>
    <property type="match status" value="1"/>
</dbReference>
<proteinExistence type="predicted"/>
<dbReference type="InterPro" id="IPR026336">
    <property type="entry name" value="PdeM-like"/>
</dbReference>
<evidence type="ECO:0000313" key="2">
    <source>
        <dbReference type="EMBL" id="NVP54890.1"/>
    </source>
</evidence>
<dbReference type="EMBL" id="JABXYK010000003">
    <property type="protein sequence ID" value="NVP54890.1"/>
    <property type="molecule type" value="Genomic_DNA"/>
</dbReference>
<dbReference type="Gene3D" id="3.60.21.10">
    <property type="match status" value="1"/>
</dbReference>
<accession>A0ABX2QAZ6</accession>
<feature type="domain" description="Calcineurin-like phosphoesterase" evidence="1">
    <location>
        <begin position="44"/>
        <end position="156"/>
    </location>
</feature>
<dbReference type="SUPFAM" id="SSF56300">
    <property type="entry name" value="Metallo-dependent phosphatases"/>
    <property type="match status" value="1"/>
</dbReference>
<dbReference type="Pfam" id="PF00149">
    <property type="entry name" value="Metallophos"/>
    <property type="match status" value="1"/>
</dbReference>
<dbReference type="GO" id="GO:0016787">
    <property type="term" value="F:hydrolase activity"/>
    <property type="evidence" value="ECO:0007669"/>
    <property type="project" value="UniProtKB-KW"/>
</dbReference>
<gene>
    <name evidence="2" type="primary">pdeM</name>
    <name evidence="2" type="ORF">HV823_06445</name>
</gene>
<keyword evidence="2" id="KW-0378">Hydrolase</keyword>
<name>A0ABX2QAZ6_9HYPH</name>
<dbReference type="Proteomes" id="UP000659172">
    <property type="component" value="Unassembled WGS sequence"/>
</dbReference>
<reference evidence="2 3" key="1">
    <citation type="submission" date="2020-06" db="EMBL/GenBank/DDBJ databases">
        <title>Rhizobium sp.nov. isolated from the tomato plant.</title>
        <authorList>
            <person name="Thin K.K."/>
            <person name="Zhang X."/>
            <person name="He S."/>
        </authorList>
    </citation>
    <scope>NUCLEOTIDE SEQUENCE [LARGE SCALE GENOMIC DNA]</scope>
    <source>
        <strain evidence="2 3">DBTS2</strain>
    </source>
</reference>